<accession>A0ABW4TUV5</accession>
<evidence type="ECO:0000313" key="2">
    <source>
        <dbReference type="EMBL" id="MFD1949731.1"/>
    </source>
</evidence>
<protein>
    <submittedName>
        <fullName evidence="2">Uncharacterized protein</fullName>
    </submittedName>
</protein>
<feature type="chain" id="PRO_5047383875" evidence="1">
    <location>
        <begin position="22"/>
        <end position="325"/>
    </location>
</feature>
<reference evidence="3" key="1">
    <citation type="journal article" date="2019" name="Int. J. Syst. Evol. Microbiol.">
        <title>The Global Catalogue of Microorganisms (GCM) 10K type strain sequencing project: providing services to taxonomists for standard genome sequencing and annotation.</title>
        <authorList>
            <consortium name="The Broad Institute Genomics Platform"/>
            <consortium name="The Broad Institute Genome Sequencing Center for Infectious Disease"/>
            <person name="Wu L."/>
            <person name="Ma J."/>
        </authorList>
    </citation>
    <scope>NUCLEOTIDE SEQUENCE [LARGE SCALE GENOMIC DNA]</scope>
    <source>
        <strain evidence="3">CGMCC 1.12702</strain>
    </source>
</reference>
<name>A0ABW4TUV5_9SPHN</name>
<dbReference type="Proteomes" id="UP001597400">
    <property type="component" value="Unassembled WGS sequence"/>
</dbReference>
<organism evidence="2 3">
    <name type="scientific">Sphingomonas arantia</name>
    <dbReference type="NCBI Taxonomy" id="1460676"/>
    <lineage>
        <taxon>Bacteria</taxon>
        <taxon>Pseudomonadati</taxon>
        <taxon>Pseudomonadota</taxon>
        <taxon>Alphaproteobacteria</taxon>
        <taxon>Sphingomonadales</taxon>
        <taxon>Sphingomonadaceae</taxon>
        <taxon>Sphingomonas</taxon>
    </lineage>
</organism>
<feature type="signal peptide" evidence="1">
    <location>
        <begin position="1"/>
        <end position="21"/>
    </location>
</feature>
<sequence length="325" mass="35759">MWRLAFLTLLACAPVSADAQAASPTTALAAEPSSSEIMVTGVRSRPSQWREAETSHVRVLSDGTEAELIRIARNLETLHLLLSGLMGRGSADDDTVKLRITLIGGVADFEAMDLHNTRWQQGPFARPFMIARYYDPRDEGAVMASSRFDQTAVLQQGLNLGALTGILPGVQPGAGGAQVAGVVPLLGLADSAFGVPQPNELSVAVPATSILYSLFAQHWLMTYFPGAYPRWYLDGFGQLFSTITVRDGRIVEYGRAPENSDRVIRFYGGYPLERLFDGRYLDTSERTEWTPFHAWLITHYLFFSDDRRPQVRRYLAALGNGASQA</sequence>
<keyword evidence="1" id="KW-0732">Signal</keyword>
<gene>
    <name evidence="2" type="ORF">ACFSGX_02975</name>
</gene>
<dbReference type="EMBL" id="JBHUGS010000001">
    <property type="protein sequence ID" value="MFD1949731.1"/>
    <property type="molecule type" value="Genomic_DNA"/>
</dbReference>
<proteinExistence type="predicted"/>
<comment type="caution">
    <text evidence="2">The sequence shown here is derived from an EMBL/GenBank/DDBJ whole genome shotgun (WGS) entry which is preliminary data.</text>
</comment>
<evidence type="ECO:0000313" key="3">
    <source>
        <dbReference type="Proteomes" id="UP001597400"/>
    </source>
</evidence>
<evidence type="ECO:0000256" key="1">
    <source>
        <dbReference type="SAM" id="SignalP"/>
    </source>
</evidence>
<keyword evidence="3" id="KW-1185">Reference proteome</keyword>